<dbReference type="AlphaFoldDB" id="A0AAD4HYP7"/>
<feature type="repeat" description="TPR" evidence="1">
    <location>
        <begin position="686"/>
        <end position="719"/>
    </location>
</feature>
<reference evidence="3" key="1">
    <citation type="submission" date="2023-02" db="EMBL/GenBank/DDBJ databases">
        <authorList>
            <person name="Palmer J.M."/>
        </authorList>
    </citation>
    <scope>NUCLEOTIDE SEQUENCE</scope>
    <source>
        <strain evidence="3">FW57</strain>
    </source>
</reference>
<dbReference type="SUPFAM" id="SSF48452">
    <property type="entry name" value="TPR-like"/>
    <property type="match status" value="1"/>
</dbReference>
<dbReference type="Proteomes" id="UP001197093">
    <property type="component" value="Unassembled WGS sequence"/>
</dbReference>
<feature type="domain" description="NB-ARC" evidence="2">
    <location>
        <begin position="248"/>
        <end position="376"/>
    </location>
</feature>
<accession>A0AAD4HYP7</accession>
<dbReference type="EMBL" id="JAHCVI010000003">
    <property type="protein sequence ID" value="KAG7287565.1"/>
    <property type="molecule type" value="Genomic_DNA"/>
</dbReference>
<comment type="caution">
    <text evidence="3">The sequence shown here is derived from an EMBL/GenBank/DDBJ whole genome shotgun (WGS) entry which is preliminary data.</text>
</comment>
<evidence type="ECO:0000313" key="4">
    <source>
        <dbReference type="Proteomes" id="UP001197093"/>
    </source>
</evidence>
<dbReference type="PANTHER" id="PTHR35205:SF1">
    <property type="entry name" value="ZU5 DOMAIN-CONTAINING PROTEIN"/>
    <property type="match status" value="1"/>
</dbReference>
<dbReference type="Gene3D" id="1.25.40.10">
    <property type="entry name" value="Tetratricopeptide repeat domain"/>
    <property type="match status" value="2"/>
</dbReference>
<dbReference type="GO" id="GO:0043531">
    <property type="term" value="F:ADP binding"/>
    <property type="evidence" value="ECO:0007669"/>
    <property type="project" value="InterPro"/>
</dbReference>
<dbReference type="InterPro" id="IPR002182">
    <property type="entry name" value="NB-ARC"/>
</dbReference>
<organism evidence="3 4">
    <name type="scientific">Staphylotrichum longicolle</name>
    <dbReference type="NCBI Taxonomy" id="669026"/>
    <lineage>
        <taxon>Eukaryota</taxon>
        <taxon>Fungi</taxon>
        <taxon>Dikarya</taxon>
        <taxon>Ascomycota</taxon>
        <taxon>Pezizomycotina</taxon>
        <taxon>Sordariomycetes</taxon>
        <taxon>Sordariomycetidae</taxon>
        <taxon>Sordariales</taxon>
        <taxon>Chaetomiaceae</taxon>
        <taxon>Staphylotrichum</taxon>
    </lineage>
</organism>
<evidence type="ECO:0000256" key="1">
    <source>
        <dbReference type="PROSITE-ProRule" id="PRU00339"/>
    </source>
</evidence>
<gene>
    <name evidence="3" type="ORF">NEMBOFW57_007077</name>
</gene>
<keyword evidence="1" id="KW-0802">TPR repeat</keyword>
<dbReference type="InterPro" id="IPR027417">
    <property type="entry name" value="P-loop_NTPase"/>
</dbReference>
<protein>
    <recommendedName>
        <fullName evidence="2">NB-ARC domain-containing protein</fullName>
    </recommendedName>
</protein>
<dbReference type="Pfam" id="PF00931">
    <property type="entry name" value="NB-ARC"/>
    <property type="match status" value="1"/>
</dbReference>
<proteinExistence type="predicted"/>
<sequence length="919" mass="103332">MHSQSQLRALPHRDCDDLSEANGSALATFADDFTRQNIQNYARDDFPTLFEGLLHDINGPAVRAKLRDNRASFGGTLEVSQLVEQRLAFTSLLGGFLYMAIHRAVRQAEQSARSEECFHAIIDKLRRCSELGNLFASRCSDCRISEQHANERLSQAYRLQLAFLGAIIDSFDQGPLVSLNDDRWKTIQRREAECNDYLQASEHFLFDILKSNTPHLSSSPPPTGQTAPPTPSVYMLPKQPARFYGRDRELESISQSLSEHNTVTIRGIAGVGKTSIALRFAHQSLSDYSVIVWMRSELTAGLDQSCHEALSRFGLVGETEKPGVEIRQKWRDHLAQAAFRWLVIFDNVERSEDLDQFWPPGGNGKIIVTTRHPGIGFNLTDDEIAISPFTPAEGRKCILSLATWPGGVHPDPEAAEELSRELGGLALGIVHMTALMRARKTPIKRFLNDYRRNKVKYHSKPAGKSLGIYPNTKPEIGTNWTMTFNSLNGDARSLLDIEEALMDLALVDKDPDTEMLSLHRLEQLQVHVTHFHQFEHYLDPASRQTAFEQASKLLYEVFPKTHTGQRFTGKWNDCAMYIQHVIILDTHYIEEGGALSAPSEFATLMGWASWYLWEIADFENFQRVQSGGIKAYKGVPPGTFDEAAWGLLNYNGGTVETSMGMFDKAMVSLDEALRVRRKLGNDDDIAATLNNMGMLYSSMHQFDIAERHWKEALQIHMARAPTQDRNLSLTMVKHNLQRNAIHSGKVDNFPSVQDLQATVAFFESTISWWMTGHAYLVLGNLMFVLKRWDDAAKAYQKATHTLQAPGRAGKQPAVAMMIYKSGCVAYELADYTSAAKLFRESIAISSLYPAIPAEHARTQFMLVQALRQGGRPETPDEEARAEQMVASLMQRYYASIGRVDFTPCTKVSDFDAFITAKYQ</sequence>
<dbReference type="PANTHER" id="PTHR35205">
    <property type="entry name" value="NB-ARC AND TPR DOMAIN PROTEIN"/>
    <property type="match status" value="1"/>
</dbReference>
<dbReference type="Pfam" id="PF13424">
    <property type="entry name" value="TPR_12"/>
    <property type="match status" value="1"/>
</dbReference>
<dbReference type="InterPro" id="IPR019734">
    <property type="entry name" value="TPR_rpt"/>
</dbReference>
<dbReference type="PROSITE" id="PS50005">
    <property type="entry name" value="TPR"/>
    <property type="match status" value="1"/>
</dbReference>
<dbReference type="SMART" id="SM00028">
    <property type="entry name" value="TPR"/>
    <property type="match status" value="4"/>
</dbReference>
<dbReference type="Gene3D" id="3.40.50.300">
    <property type="entry name" value="P-loop containing nucleotide triphosphate hydrolases"/>
    <property type="match status" value="1"/>
</dbReference>
<dbReference type="SUPFAM" id="SSF52540">
    <property type="entry name" value="P-loop containing nucleoside triphosphate hydrolases"/>
    <property type="match status" value="1"/>
</dbReference>
<dbReference type="InterPro" id="IPR011990">
    <property type="entry name" value="TPR-like_helical_dom_sf"/>
</dbReference>
<evidence type="ECO:0000259" key="2">
    <source>
        <dbReference type="Pfam" id="PF00931"/>
    </source>
</evidence>
<name>A0AAD4HYP7_9PEZI</name>
<keyword evidence="4" id="KW-1185">Reference proteome</keyword>
<evidence type="ECO:0000313" key="3">
    <source>
        <dbReference type="EMBL" id="KAG7287565.1"/>
    </source>
</evidence>